<keyword evidence="11" id="KW-1185">Reference proteome</keyword>
<accession>A0A9Q1BHJ6</accession>
<protein>
    <recommendedName>
        <fullName evidence="2">(S)-2-hydroxy-acid oxidase</fullName>
        <ecNumber evidence="2">1.1.3.15</ecNumber>
    </recommendedName>
</protein>
<feature type="binding site" evidence="8">
    <location>
        <position position="157"/>
    </location>
    <ligand>
        <name>FMN</name>
        <dbReference type="ChEBI" id="CHEBI:58210"/>
    </ligand>
</feature>
<comment type="cofactor">
    <cofactor evidence="1">
        <name>FMN</name>
        <dbReference type="ChEBI" id="CHEBI:58210"/>
    </cofactor>
</comment>
<feature type="binding site" evidence="8">
    <location>
        <begin position="298"/>
        <end position="302"/>
    </location>
    <ligand>
        <name>FMN</name>
        <dbReference type="ChEBI" id="CHEBI:58210"/>
    </ligand>
</feature>
<evidence type="ECO:0000256" key="3">
    <source>
        <dbReference type="ARBA" id="ARBA00023002"/>
    </source>
</evidence>
<dbReference type="Pfam" id="PF01070">
    <property type="entry name" value="FMN_dh"/>
    <property type="match status" value="1"/>
</dbReference>
<reference evidence="10" key="1">
    <citation type="submission" date="2021-10" db="EMBL/GenBank/DDBJ databases">
        <title>Tropical sea cucumber genome reveals ecological adaptation and Cuvierian tubules defense mechanism.</title>
        <authorList>
            <person name="Chen T."/>
        </authorList>
    </citation>
    <scope>NUCLEOTIDE SEQUENCE</scope>
    <source>
        <strain evidence="10">Nanhai2018</strain>
        <tissue evidence="10">Muscle</tissue>
    </source>
</reference>
<dbReference type="GO" id="GO:0005782">
    <property type="term" value="C:peroxisomal matrix"/>
    <property type="evidence" value="ECO:0007669"/>
    <property type="project" value="TreeGrafter"/>
</dbReference>
<proteinExistence type="inferred from homology"/>
<dbReference type="InterPro" id="IPR012133">
    <property type="entry name" value="Alpha-hydoxy_acid_DH_FMN"/>
</dbReference>
<dbReference type="InterPro" id="IPR013785">
    <property type="entry name" value="Aldolase_TIM"/>
</dbReference>
<dbReference type="EC" id="1.1.3.15" evidence="2"/>
<evidence type="ECO:0000256" key="1">
    <source>
        <dbReference type="ARBA" id="ARBA00001917"/>
    </source>
</evidence>
<evidence type="ECO:0000256" key="5">
    <source>
        <dbReference type="ARBA" id="ARBA00029325"/>
    </source>
</evidence>
<dbReference type="PANTHER" id="PTHR10578:SF149">
    <property type="entry name" value="2-HYDROXYACID OXIDASE 2"/>
    <property type="match status" value="1"/>
</dbReference>
<feature type="active site" description="Proton acceptor" evidence="7">
    <location>
        <position position="264"/>
    </location>
</feature>
<feature type="binding site" evidence="8">
    <location>
        <position position="239"/>
    </location>
    <ligand>
        <name>FMN</name>
        <dbReference type="ChEBI" id="CHEBI:58210"/>
    </ligand>
</feature>
<feature type="binding site" evidence="8">
    <location>
        <position position="262"/>
    </location>
    <ligand>
        <name>FMN</name>
        <dbReference type="ChEBI" id="CHEBI:58210"/>
    </ligand>
</feature>
<dbReference type="Proteomes" id="UP001152320">
    <property type="component" value="Chromosome 17"/>
</dbReference>
<evidence type="ECO:0000256" key="6">
    <source>
        <dbReference type="ARBA" id="ARBA00029327"/>
    </source>
</evidence>
<comment type="caution">
    <text evidence="10">The sequence shown here is derived from an EMBL/GenBank/DDBJ whole genome shotgun (WGS) entry which is preliminary data.</text>
</comment>
<dbReference type="GO" id="GO:0003973">
    <property type="term" value="F:(S)-2-hydroxy-acid oxidase activity"/>
    <property type="evidence" value="ECO:0007669"/>
    <property type="project" value="UniProtKB-EC"/>
</dbReference>
<keyword evidence="8" id="KW-0288">FMN</keyword>
<feature type="binding site" evidence="8">
    <location>
        <position position="107"/>
    </location>
    <ligand>
        <name>FMN</name>
        <dbReference type="ChEBI" id="CHEBI:58210"/>
    </ligand>
</feature>
<feature type="binding site" evidence="8">
    <location>
        <position position="166"/>
    </location>
    <ligand>
        <name>glyoxylate</name>
        <dbReference type="ChEBI" id="CHEBI:36655"/>
    </ligand>
</feature>
<dbReference type="CDD" id="cd02809">
    <property type="entry name" value="alpha_hydroxyacid_oxid_FMN"/>
    <property type="match status" value="1"/>
</dbReference>
<feature type="binding site" evidence="8">
    <location>
        <position position="131"/>
    </location>
    <ligand>
        <name>glyoxylate</name>
        <dbReference type="ChEBI" id="CHEBI:36655"/>
    </ligand>
</feature>
<comment type="catalytic activity">
    <reaction evidence="5">
        <text>a (2S)-2-hydroxycarboxylate + O2 = a 2-oxocarboxylate + H2O2</text>
        <dbReference type="Rhea" id="RHEA:16789"/>
        <dbReference type="ChEBI" id="CHEBI:15379"/>
        <dbReference type="ChEBI" id="CHEBI:16240"/>
        <dbReference type="ChEBI" id="CHEBI:35179"/>
        <dbReference type="ChEBI" id="CHEBI:58123"/>
        <dbReference type="EC" id="1.1.3.15"/>
    </reaction>
    <physiologicalReaction direction="left-to-right" evidence="5">
        <dbReference type="Rhea" id="RHEA:16790"/>
    </physiologicalReaction>
</comment>
<dbReference type="SUPFAM" id="SSF51395">
    <property type="entry name" value="FMN-linked oxidoreductases"/>
    <property type="match status" value="1"/>
</dbReference>
<dbReference type="GO" id="GO:0001561">
    <property type="term" value="P:fatty acid alpha-oxidation"/>
    <property type="evidence" value="ECO:0007669"/>
    <property type="project" value="TreeGrafter"/>
</dbReference>
<dbReference type="InterPro" id="IPR000262">
    <property type="entry name" value="FMN-dep_DH"/>
</dbReference>
<dbReference type="PANTHER" id="PTHR10578">
    <property type="entry name" value="S -2-HYDROXY-ACID OXIDASE-RELATED"/>
    <property type="match status" value="1"/>
</dbReference>
<feature type="binding site" evidence="8">
    <location>
        <position position="267"/>
    </location>
    <ligand>
        <name>glyoxylate</name>
        <dbReference type="ChEBI" id="CHEBI:36655"/>
    </ligand>
</feature>
<feature type="binding site" evidence="8">
    <location>
        <begin position="78"/>
        <end position="80"/>
    </location>
    <ligand>
        <name>FMN</name>
        <dbReference type="ChEBI" id="CHEBI:58210"/>
    </ligand>
</feature>
<evidence type="ECO:0000256" key="2">
    <source>
        <dbReference type="ARBA" id="ARBA00013087"/>
    </source>
</evidence>
<feature type="binding site" evidence="8">
    <location>
        <position position="264"/>
    </location>
    <ligand>
        <name>glyoxylate</name>
        <dbReference type="ChEBI" id="CHEBI:36655"/>
    </ligand>
</feature>
<evidence type="ECO:0000259" key="9">
    <source>
        <dbReference type="PROSITE" id="PS51349"/>
    </source>
</evidence>
<feature type="domain" description="FMN hydroxy acid dehydrogenase" evidence="9">
    <location>
        <begin position="1"/>
        <end position="372"/>
    </location>
</feature>
<dbReference type="GO" id="GO:0010181">
    <property type="term" value="F:FMN binding"/>
    <property type="evidence" value="ECO:0007669"/>
    <property type="project" value="InterPro"/>
</dbReference>
<gene>
    <name evidence="10" type="ORF">HOLleu_33121</name>
</gene>
<evidence type="ECO:0000313" key="10">
    <source>
        <dbReference type="EMBL" id="KAJ8025534.1"/>
    </source>
</evidence>
<evidence type="ECO:0000256" key="4">
    <source>
        <dbReference type="ARBA" id="ARBA00024042"/>
    </source>
</evidence>
<dbReference type="Gene3D" id="3.20.20.70">
    <property type="entry name" value="Aldolase class I"/>
    <property type="match status" value="1"/>
</dbReference>
<comment type="similarity">
    <text evidence="4">Belongs to the FMN-dependent alpha-hydroxy acid dehydrogenase family.</text>
</comment>
<comment type="catalytic activity">
    <reaction evidence="6">
        <text>2-hydroxyoctanoate + O2 = 2-oxooctanoate + H2O2</text>
        <dbReference type="Rhea" id="RHEA:67940"/>
        <dbReference type="ChEBI" id="CHEBI:15379"/>
        <dbReference type="ChEBI" id="CHEBI:16240"/>
        <dbReference type="ChEBI" id="CHEBI:133514"/>
        <dbReference type="ChEBI" id="CHEBI:176689"/>
    </reaction>
    <physiologicalReaction direction="left-to-right" evidence="6">
        <dbReference type="Rhea" id="RHEA:67941"/>
    </physiologicalReaction>
</comment>
<name>A0A9Q1BHJ6_HOLLE</name>
<evidence type="ECO:0000256" key="8">
    <source>
        <dbReference type="PIRSR" id="PIRSR000138-2"/>
    </source>
</evidence>
<dbReference type="FunFam" id="3.20.20.70:FF:000056">
    <property type="entry name" value="hydroxyacid oxidase 2"/>
    <property type="match status" value="1"/>
</dbReference>
<dbReference type="PROSITE" id="PS51349">
    <property type="entry name" value="FMN_HYDROXY_ACID_DH_2"/>
    <property type="match status" value="1"/>
</dbReference>
<dbReference type="OrthoDB" id="1925334at2759"/>
<organism evidence="10 11">
    <name type="scientific">Holothuria leucospilota</name>
    <name type="common">Black long sea cucumber</name>
    <name type="synonym">Mertensiothuria leucospilota</name>
    <dbReference type="NCBI Taxonomy" id="206669"/>
    <lineage>
        <taxon>Eukaryota</taxon>
        <taxon>Metazoa</taxon>
        <taxon>Echinodermata</taxon>
        <taxon>Eleutherozoa</taxon>
        <taxon>Echinozoa</taxon>
        <taxon>Holothuroidea</taxon>
        <taxon>Aspidochirotacea</taxon>
        <taxon>Aspidochirotida</taxon>
        <taxon>Holothuriidae</taxon>
        <taxon>Holothuria</taxon>
    </lineage>
</organism>
<dbReference type="PIRSF" id="PIRSF000138">
    <property type="entry name" value="Al-hdrx_acd_dh"/>
    <property type="match status" value="1"/>
</dbReference>
<feature type="binding site" evidence="8">
    <location>
        <position position="129"/>
    </location>
    <ligand>
        <name>FMN</name>
        <dbReference type="ChEBI" id="CHEBI:58210"/>
    </ligand>
</feature>
<keyword evidence="3" id="KW-0560">Oxidoreductase</keyword>
<feature type="binding site" evidence="8">
    <location>
        <begin position="321"/>
        <end position="322"/>
    </location>
    <ligand>
        <name>FMN</name>
        <dbReference type="ChEBI" id="CHEBI:58210"/>
    </ligand>
</feature>
<dbReference type="InterPro" id="IPR037396">
    <property type="entry name" value="FMN_HAD"/>
</dbReference>
<dbReference type="EMBL" id="JAIZAY010000017">
    <property type="protein sequence ID" value="KAJ8025534.1"/>
    <property type="molecule type" value="Genomic_DNA"/>
</dbReference>
<evidence type="ECO:0000256" key="7">
    <source>
        <dbReference type="PIRSR" id="PIRSR000138-1"/>
    </source>
</evidence>
<feature type="binding site" evidence="8">
    <location>
        <position position="25"/>
    </location>
    <ligand>
        <name>glyoxylate</name>
        <dbReference type="ChEBI" id="CHEBI:36655"/>
    </ligand>
</feature>
<keyword evidence="8" id="KW-0285">Flavoprotein</keyword>
<sequence>MTQPQTVRDYEELGLSKLWKFPTMYYMRGADDEQTARDSESAFQRYRLRPRILRGISSISKRCTVLGHEINFPICLAPTACCRFAHVEKEIGTCKAARKLRTLMVHSCASTTSIRELMEAVPGALVWQQLYLFKNKSLTQQMVKEAEASGVKAFVVTVDAAGGCNRRISPTTEGSTVLAGNIDFKLLNFEITTPDCAGFKQMGDQNLWAYCAYQCQESSNSIEDLRWIRSITTLPIIVKGIITGKDARRVIDEGIASAIIVSAHGGRQLDGIPAPIDALGEVLEAVRSTGSSTEVYMDGGVRSGSDVFKALAAGAKAVFIGRPALWALAANGSDGVAHLLEIFREELHDVMAQCGCATLEDITPSSVIHESKYLARLEP</sequence>
<dbReference type="AlphaFoldDB" id="A0A9Q1BHJ6"/>
<evidence type="ECO:0000313" key="11">
    <source>
        <dbReference type="Proteomes" id="UP001152320"/>
    </source>
</evidence>